<organism evidence="2 3">
    <name type="scientific">Pseudotenacibaculum haliotis</name>
    <dbReference type="NCBI Taxonomy" id="1862138"/>
    <lineage>
        <taxon>Bacteria</taxon>
        <taxon>Pseudomonadati</taxon>
        <taxon>Bacteroidota</taxon>
        <taxon>Flavobacteriia</taxon>
        <taxon>Flavobacteriales</taxon>
        <taxon>Flavobacteriaceae</taxon>
        <taxon>Pseudotenacibaculum</taxon>
    </lineage>
</organism>
<keyword evidence="1" id="KW-0472">Membrane</keyword>
<gene>
    <name evidence="2" type="ORF">ACFSRZ_12345</name>
</gene>
<dbReference type="EMBL" id="JBHULH010000008">
    <property type="protein sequence ID" value="MFD2568167.1"/>
    <property type="molecule type" value="Genomic_DNA"/>
</dbReference>
<proteinExistence type="predicted"/>
<keyword evidence="1" id="KW-1133">Transmembrane helix</keyword>
<feature type="transmembrane region" description="Helical" evidence="1">
    <location>
        <begin position="6"/>
        <end position="27"/>
    </location>
</feature>
<feature type="transmembrane region" description="Helical" evidence="1">
    <location>
        <begin position="39"/>
        <end position="57"/>
    </location>
</feature>
<sequence length="120" mass="14073">MIQFEELFLEFIILLAPTFLAFVGAYNYMRVKKNGISKLITFGALLILLTWLELFVFEPLFVRVHFPYESTFFQYMTMTIGAVGYISFFVGIFLMTRKLTKKEKERTTQENINTIDDIGK</sequence>
<protein>
    <submittedName>
        <fullName evidence="2">Uncharacterized protein</fullName>
    </submittedName>
</protein>
<evidence type="ECO:0000313" key="2">
    <source>
        <dbReference type="EMBL" id="MFD2568167.1"/>
    </source>
</evidence>
<dbReference type="Proteomes" id="UP001597508">
    <property type="component" value="Unassembled WGS sequence"/>
</dbReference>
<name>A0ABW5LTQ3_9FLAO</name>
<keyword evidence="1" id="KW-0812">Transmembrane</keyword>
<dbReference type="RefSeq" id="WP_379666874.1">
    <property type="nucleotide sequence ID" value="NZ_JBHULH010000008.1"/>
</dbReference>
<feature type="transmembrane region" description="Helical" evidence="1">
    <location>
        <begin position="72"/>
        <end position="96"/>
    </location>
</feature>
<evidence type="ECO:0000256" key="1">
    <source>
        <dbReference type="SAM" id="Phobius"/>
    </source>
</evidence>
<comment type="caution">
    <text evidence="2">The sequence shown here is derived from an EMBL/GenBank/DDBJ whole genome shotgun (WGS) entry which is preliminary data.</text>
</comment>
<evidence type="ECO:0000313" key="3">
    <source>
        <dbReference type="Proteomes" id="UP001597508"/>
    </source>
</evidence>
<accession>A0ABW5LTQ3</accession>
<reference evidence="3" key="1">
    <citation type="journal article" date="2019" name="Int. J. Syst. Evol. Microbiol.">
        <title>The Global Catalogue of Microorganisms (GCM) 10K type strain sequencing project: providing services to taxonomists for standard genome sequencing and annotation.</title>
        <authorList>
            <consortium name="The Broad Institute Genomics Platform"/>
            <consortium name="The Broad Institute Genome Sequencing Center for Infectious Disease"/>
            <person name="Wu L."/>
            <person name="Ma J."/>
        </authorList>
    </citation>
    <scope>NUCLEOTIDE SEQUENCE [LARGE SCALE GENOMIC DNA]</scope>
    <source>
        <strain evidence="3">KCTC 52127</strain>
    </source>
</reference>
<keyword evidence="3" id="KW-1185">Reference proteome</keyword>